<dbReference type="EMBL" id="CANTFK010000006">
    <property type="protein sequence ID" value="CAI5704132.1"/>
    <property type="molecule type" value="Genomic_DNA"/>
</dbReference>
<dbReference type="Proteomes" id="UP001159659">
    <property type="component" value="Unassembled WGS sequence"/>
</dbReference>
<sequence length="225" mass="24949">MEVDGLLFAQVLSALADTLIGFDNPPPLRSLQREKFIWDFLPAFLRRGTHAACVMWVSSMAYGSANTTNNVAEYWGLVHGLRQAKASGYSPLHVVALVLSQLRTHHPPRKPHLALLFREARSIADNIGVSSWGHHYRSNNKMADRMANIAMDTGASIQVHASAGEGIVMEASAFLDHDVNHWMEVSQAEHHESQGHAMTPRNLIISRQDFARRRSAVRGLVVPST</sequence>
<reference evidence="2" key="1">
    <citation type="submission" date="2022-12" db="EMBL/GenBank/DDBJ databases">
        <authorList>
            <person name="Webb A."/>
        </authorList>
    </citation>
    <scope>NUCLEOTIDE SEQUENCE</scope>
    <source>
        <strain evidence="2">Pf2</strain>
    </source>
</reference>
<proteinExistence type="predicted"/>
<organism evidence="2 3">
    <name type="scientific">Peronospora farinosa</name>
    <dbReference type="NCBI Taxonomy" id="134698"/>
    <lineage>
        <taxon>Eukaryota</taxon>
        <taxon>Sar</taxon>
        <taxon>Stramenopiles</taxon>
        <taxon>Oomycota</taxon>
        <taxon>Peronosporomycetes</taxon>
        <taxon>Peronosporales</taxon>
        <taxon>Peronosporaceae</taxon>
        <taxon>Peronospora</taxon>
    </lineage>
</organism>
<name>A0AAV0SN48_9STRA</name>
<dbReference type="Pfam" id="PF13456">
    <property type="entry name" value="RVT_3"/>
    <property type="match status" value="1"/>
</dbReference>
<dbReference type="GO" id="GO:0003676">
    <property type="term" value="F:nucleic acid binding"/>
    <property type="evidence" value="ECO:0007669"/>
    <property type="project" value="InterPro"/>
</dbReference>
<evidence type="ECO:0000313" key="3">
    <source>
        <dbReference type="Proteomes" id="UP001159659"/>
    </source>
</evidence>
<feature type="domain" description="RNase H type-1" evidence="1">
    <location>
        <begin position="50"/>
        <end position="149"/>
    </location>
</feature>
<gene>
    <name evidence="2" type="ORF">PFR002_LOCUS31</name>
</gene>
<protein>
    <recommendedName>
        <fullName evidence="1">RNase H type-1 domain-containing protein</fullName>
    </recommendedName>
</protein>
<dbReference type="SUPFAM" id="SSF53098">
    <property type="entry name" value="Ribonuclease H-like"/>
    <property type="match status" value="1"/>
</dbReference>
<comment type="caution">
    <text evidence="2">The sequence shown here is derived from an EMBL/GenBank/DDBJ whole genome shotgun (WGS) entry which is preliminary data.</text>
</comment>
<accession>A0AAV0SN48</accession>
<dbReference type="GO" id="GO:0004523">
    <property type="term" value="F:RNA-DNA hybrid ribonuclease activity"/>
    <property type="evidence" value="ECO:0007669"/>
    <property type="project" value="InterPro"/>
</dbReference>
<evidence type="ECO:0000259" key="1">
    <source>
        <dbReference type="Pfam" id="PF13456"/>
    </source>
</evidence>
<dbReference type="AlphaFoldDB" id="A0AAV0SN48"/>
<dbReference type="Gene3D" id="3.30.420.10">
    <property type="entry name" value="Ribonuclease H-like superfamily/Ribonuclease H"/>
    <property type="match status" value="1"/>
</dbReference>
<dbReference type="InterPro" id="IPR012337">
    <property type="entry name" value="RNaseH-like_sf"/>
</dbReference>
<evidence type="ECO:0000313" key="2">
    <source>
        <dbReference type="EMBL" id="CAI5704132.1"/>
    </source>
</evidence>
<dbReference type="InterPro" id="IPR002156">
    <property type="entry name" value="RNaseH_domain"/>
</dbReference>
<dbReference type="InterPro" id="IPR036397">
    <property type="entry name" value="RNaseH_sf"/>
</dbReference>